<evidence type="ECO:0000256" key="2">
    <source>
        <dbReference type="ARBA" id="ARBA00023125"/>
    </source>
</evidence>
<keyword evidence="6" id="KW-1185">Reference proteome</keyword>
<name>A0AA45WU69_9CLOT</name>
<dbReference type="PANTHER" id="PTHR30154:SF55">
    <property type="entry name" value="HTH-TYPE TRANSCRIPTIONAL REGULATOR LRPB"/>
    <property type="match status" value="1"/>
</dbReference>
<dbReference type="GO" id="GO:0043565">
    <property type="term" value="F:sequence-specific DNA binding"/>
    <property type="evidence" value="ECO:0007669"/>
    <property type="project" value="InterPro"/>
</dbReference>
<dbReference type="InterPro" id="IPR036390">
    <property type="entry name" value="WH_DNA-bd_sf"/>
</dbReference>
<evidence type="ECO:0000256" key="3">
    <source>
        <dbReference type="ARBA" id="ARBA00023163"/>
    </source>
</evidence>
<dbReference type="Pfam" id="PF13412">
    <property type="entry name" value="HTH_24"/>
    <property type="match status" value="1"/>
</dbReference>
<dbReference type="InterPro" id="IPR036388">
    <property type="entry name" value="WH-like_DNA-bd_sf"/>
</dbReference>
<gene>
    <name evidence="5" type="ORF">SAMN06296020_102347</name>
</gene>
<dbReference type="SUPFAM" id="SSF46785">
    <property type="entry name" value="Winged helix' DNA-binding domain"/>
    <property type="match status" value="1"/>
</dbReference>
<feature type="domain" description="HTH asnC-type" evidence="4">
    <location>
        <begin position="1"/>
        <end position="62"/>
    </location>
</feature>
<dbReference type="SMART" id="SM00344">
    <property type="entry name" value="HTH_ASNC"/>
    <property type="match status" value="1"/>
</dbReference>
<proteinExistence type="predicted"/>
<dbReference type="RefSeq" id="WP_283408247.1">
    <property type="nucleotide sequence ID" value="NZ_FXUF01000002.1"/>
</dbReference>
<dbReference type="GO" id="GO:0043200">
    <property type="term" value="P:response to amino acid"/>
    <property type="evidence" value="ECO:0007669"/>
    <property type="project" value="TreeGrafter"/>
</dbReference>
<dbReference type="PANTHER" id="PTHR30154">
    <property type="entry name" value="LEUCINE-RESPONSIVE REGULATORY PROTEIN"/>
    <property type="match status" value="1"/>
</dbReference>
<protein>
    <submittedName>
        <fullName evidence="5">Lrp/AsnC family transcriptional regulator, leucine-responsive regulatory protein</fullName>
    </submittedName>
</protein>
<sequence>MDSIDYEILKYLKKNGRMTHEKIAQAVNLSRPAVRNRVIAMEDAGVIEGYSTRINYDVLGFNIQVLVYVKVMSISYEEVMKQIHARVPDRLIIEDQFRLSGEWCILLRVMCHYQEDITLFVDRVIQIENVVATNTVLIFKS</sequence>
<evidence type="ECO:0000313" key="6">
    <source>
        <dbReference type="Proteomes" id="UP001158066"/>
    </source>
</evidence>
<organism evidence="5 6">
    <name type="scientific">Anoxynatronum buryatiense</name>
    <dbReference type="NCBI Taxonomy" id="489973"/>
    <lineage>
        <taxon>Bacteria</taxon>
        <taxon>Bacillati</taxon>
        <taxon>Bacillota</taxon>
        <taxon>Clostridia</taxon>
        <taxon>Eubacteriales</taxon>
        <taxon>Clostridiaceae</taxon>
        <taxon>Anoxynatronum</taxon>
    </lineage>
</organism>
<dbReference type="CDD" id="cd00090">
    <property type="entry name" value="HTH_ARSR"/>
    <property type="match status" value="1"/>
</dbReference>
<dbReference type="InterPro" id="IPR011991">
    <property type="entry name" value="ArsR-like_HTH"/>
</dbReference>
<accession>A0AA45WU69</accession>
<keyword evidence="2" id="KW-0238">DNA-binding</keyword>
<dbReference type="EMBL" id="FXUF01000002">
    <property type="protein sequence ID" value="SMP45672.1"/>
    <property type="molecule type" value="Genomic_DNA"/>
</dbReference>
<dbReference type="SUPFAM" id="SSF54909">
    <property type="entry name" value="Dimeric alpha+beta barrel"/>
    <property type="match status" value="1"/>
</dbReference>
<dbReference type="InterPro" id="IPR000485">
    <property type="entry name" value="AsnC-type_HTH_dom"/>
</dbReference>
<keyword evidence="1" id="KW-0805">Transcription regulation</keyword>
<dbReference type="GO" id="GO:0005829">
    <property type="term" value="C:cytosol"/>
    <property type="evidence" value="ECO:0007669"/>
    <property type="project" value="TreeGrafter"/>
</dbReference>
<dbReference type="InterPro" id="IPR011008">
    <property type="entry name" value="Dimeric_a/b-barrel"/>
</dbReference>
<dbReference type="PRINTS" id="PR00033">
    <property type="entry name" value="HTHASNC"/>
</dbReference>
<dbReference type="AlphaFoldDB" id="A0AA45WU69"/>
<keyword evidence="3" id="KW-0804">Transcription</keyword>
<evidence type="ECO:0000313" key="5">
    <source>
        <dbReference type="EMBL" id="SMP45672.1"/>
    </source>
</evidence>
<dbReference type="Gene3D" id="1.10.10.10">
    <property type="entry name" value="Winged helix-like DNA-binding domain superfamily/Winged helix DNA-binding domain"/>
    <property type="match status" value="1"/>
</dbReference>
<comment type="caution">
    <text evidence="5">The sequence shown here is derived from an EMBL/GenBank/DDBJ whole genome shotgun (WGS) entry which is preliminary data.</text>
</comment>
<dbReference type="Gene3D" id="3.30.70.920">
    <property type="match status" value="1"/>
</dbReference>
<dbReference type="PROSITE" id="PS50956">
    <property type="entry name" value="HTH_ASNC_2"/>
    <property type="match status" value="1"/>
</dbReference>
<evidence type="ECO:0000256" key="1">
    <source>
        <dbReference type="ARBA" id="ARBA00023015"/>
    </source>
</evidence>
<dbReference type="Proteomes" id="UP001158066">
    <property type="component" value="Unassembled WGS sequence"/>
</dbReference>
<dbReference type="InterPro" id="IPR019888">
    <property type="entry name" value="Tscrpt_reg_AsnC-like"/>
</dbReference>
<evidence type="ECO:0000259" key="4">
    <source>
        <dbReference type="PROSITE" id="PS50956"/>
    </source>
</evidence>
<reference evidence="5" key="1">
    <citation type="submission" date="2017-05" db="EMBL/GenBank/DDBJ databases">
        <authorList>
            <person name="Varghese N."/>
            <person name="Submissions S."/>
        </authorList>
    </citation>
    <scope>NUCLEOTIDE SEQUENCE</scope>
    <source>
        <strain evidence="5">Su22</strain>
    </source>
</reference>